<evidence type="ECO:0000256" key="1">
    <source>
        <dbReference type="ARBA" id="ARBA00004651"/>
    </source>
</evidence>
<evidence type="ECO:0000313" key="10">
    <source>
        <dbReference type="Proteomes" id="UP001321475"/>
    </source>
</evidence>
<dbReference type="SUPFAM" id="SSF103473">
    <property type="entry name" value="MFS general substrate transporter"/>
    <property type="match status" value="1"/>
</dbReference>
<evidence type="ECO:0000256" key="6">
    <source>
        <dbReference type="ARBA" id="ARBA00023136"/>
    </source>
</evidence>
<sequence>MATTTPPADDVATLPQGKVWAIFGGLMLAMLLAALDQTVVATALPTIVSDLGGAEHLSWVVTAYMLASTATTVLWGKLGDLYGRKALFIACILIFLAGSILSGTAQTMGQLIAWRAVQGVGGGGLMVLSQAIIGDVVSPRERGKYQGFFGAVFGVSSVAGPLLGGWFVDNLSWRWVFYINMPIGVVALIVVMAVLPKIESRAKPAIDYAGIVLLATIATAVVLVTSLGSTWGWSSPQVYGLVALAVVSVVAFVVVEKRAAEPVLPLRLFRSRTFSVAAVVGFVVGFAMFGAITYLPLYLQQVKGSTPTESGLEMTPMMLGMLITSIGSGQIISRTGRYKVFPIVGTAITTCGLYLLSLMDQTTSTLQAGLSMFVLGAGLGMVTQVLVLAVQNAVEYRDLGTATSGATFFRTIGSSVGVAVFGTVFANQLTKNLSASVPADAAPPCDPATLAASSAGLAQCPEDVQGWFVGGYADSLHTVFLWAVPVAALAFLLAWLLPEVTLRSATRPAAGADTGDAPSTAELAGISAGETFALPASRTSAEELRLLLWQRVGREDPLRVYAIVAGDSALSPGQCWMVTRASLKGPRSIETMSEVSGAPTGVVAGVAGALEEHGLVTVDGDTVTATEAGHAAAESLRENERARLQAFVDAWPGEKEPAIDEIVAELTDRLHEHELPAGAYPRG</sequence>
<dbReference type="InterPro" id="IPR020846">
    <property type="entry name" value="MFS_dom"/>
</dbReference>
<dbReference type="InterPro" id="IPR004638">
    <property type="entry name" value="EmrB-like"/>
</dbReference>
<dbReference type="SUPFAM" id="SSF46785">
    <property type="entry name" value="Winged helix' DNA-binding domain"/>
    <property type="match status" value="1"/>
</dbReference>
<keyword evidence="2" id="KW-0813">Transport</keyword>
<dbReference type="InterPro" id="IPR011701">
    <property type="entry name" value="MFS"/>
</dbReference>
<dbReference type="NCBIfam" id="TIGR00711">
    <property type="entry name" value="efflux_EmrB"/>
    <property type="match status" value="1"/>
</dbReference>
<feature type="transmembrane region" description="Helical" evidence="7">
    <location>
        <begin position="145"/>
        <end position="163"/>
    </location>
</feature>
<feature type="transmembrane region" description="Helical" evidence="7">
    <location>
        <begin position="340"/>
        <end position="358"/>
    </location>
</feature>
<dbReference type="Proteomes" id="UP001321475">
    <property type="component" value="Chromosome"/>
</dbReference>
<feature type="transmembrane region" description="Helical" evidence="7">
    <location>
        <begin position="317"/>
        <end position="333"/>
    </location>
</feature>
<dbReference type="Pfam" id="PF07690">
    <property type="entry name" value="MFS_1"/>
    <property type="match status" value="1"/>
</dbReference>
<keyword evidence="3" id="KW-1003">Cell membrane</keyword>
<dbReference type="RefSeq" id="WP_286219302.1">
    <property type="nucleotide sequence ID" value="NZ_AP027729.1"/>
</dbReference>
<evidence type="ECO:0000259" key="8">
    <source>
        <dbReference type="PROSITE" id="PS50850"/>
    </source>
</evidence>
<evidence type="ECO:0000256" key="5">
    <source>
        <dbReference type="ARBA" id="ARBA00022989"/>
    </source>
</evidence>
<protein>
    <submittedName>
        <fullName evidence="9">EmrB/QacA family drug resistance transporter</fullName>
    </submittedName>
</protein>
<feature type="transmembrane region" description="Helical" evidence="7">
    <location>
        <begin position="112"/>
        <end position="133"/>
    </location>
</feature>
<evidence type="ECO:0000313" key="9">
    <source>
        <dbReference type="EMBL" id="BDZ42314.1"/>
    </source>
</evidence>
<proteinExistence type="predicted"/>
<feature type="transmembrane region" description="Helical" evidence="7">
    <location>
        <begin position="276"/>
        <end position="297"/>
    </location>
</feature>
<dbReference type="InterPro" id="IPR036388">
    <property type="entry name" value="WH-like_DNA-bd_sf"/>
</dbReference>
<feature type="transmembrane region" description="Helical" evidence="7">
    <location>
        <begin position="56"/>
        <end position="75"/>
    </location>
</feature>
<feature type="transmembrane region" description="Helical" evidence="7">
    <location>
        <begin position="87"/>
        <end position="106"/>
    </location>
</feature>
<feature type="transmembrane region" description="Helical" evidence="7">
    <location>
        <begin position="237"/>
        <end position="255"/>
    </location>
</feature>
<dbReference type="Gene3D" id="1.10.10.10">
    <property type="entry name" value="Winged helix-like DNA-binding domain superfamily/Winged helix DNA-binding domain"/>
    <property type="match status" value="1"/>
</dbReference>
<dbReference type="PROSITE" id="PS50850">
    <property type="entry name" value="MFS"/>
    <property type="match status" value="1"/>
</dbReference>
<dbReference type="Gene3D" id="1.20.1250.20">
    <property type="entry name" value="MFS general substrate transporter like domains"/>
    <property type="match status" value="1"/>
</dbReference>
<evidence type="ECO:0000256" key="4">
    <source>
        <dbReference type="ARBA" id="ARBA00022692"/>
    </source>
</evidence>
<dbReference type="InterPro" id="IPR036259">
    <property type="entry name" value="MFS_trans_sf"/>
</dbReference>
<dbReference type="PANTHER" id="PTHR23501">
    <property type="entry name" value="MAJOR FACILITATOR SUPERFAMILY"/>
    <property type="match status" value="1"/>
</dbReference>
<dbReference type="PANTHER" id="PTHR23501:SF197">
    <property type="entry name" value="COMD"/>
    <property type="match status" value="1"/>
</dbReference>
<feature type="transmembrane region" description="Helical" evidence="7">
    <location>
        <begin position="479"/>
        <end position="497"/>
    </location>
</feature>
<keyword evidence="6 7" id="KW-0472">Membrane</keyword>
<dbReference type="PRINTS" id="PR01036">
    <property type="entry name" value="TCRTETB"/>
</dbReference>
<keyword evidence="5 7" id="KW-1133">Transmembrane helix</keyword>
<feature type="transmembrane region" description="Helical" evidence="7">
    <location>
        <begin position="406"/>
        <end position="426"/>
    </location>
</feature>
<name>A0ABN6XBT8_9CELL</name>
<feature type="transmembrane region" description="Helical" evidence="7">
    <location>
        <begin position="175"/>
        <end position="196"/>
    </location>
</feature>
<feature type="transmembrane region" description="Helical" evidence="7">
    <location>
        <begin position="20"/>
        <end position="44"/>
    </location>
</feature>
<evidence type="ECO:0000256" key="3">
    <source>
        <dbReference type="ARBA" id="ARBA00022475"/>
    </source>
</evidence>
<gene>
    <name evidence="9" type="ORF">GCM10025865_16130</name>
</gene>
<dbReference type="CDD" id="cd17502">
    <property type="entry name" value="MFS_Azr1_MDR_like"/>
    <property type="match status" value="1"/>
</dbReference>
<feature type="domain" description="Major facilitator superfamily (MFS) profile" evidence="8">
    <location>
        <begin position="22"/>
        <end position="502"/>
    </location>
</feature>
<accession>A0ABN6XBT8</accession>
<reference evidence="10" key="1">
    <citation type="journal article" date="2019" name="Int. J. Syst. Evol. Microbiol.">
        <title>The Global Catalogue of Microorganisms (GCM) 10K type strain sequencing project: providing services to taxonomists for standard genome sequencing and annotation.</title>
        <authorList>
            <consortium name="The Broad Institute Genomics Platform"/>
            <consortium name="The Broad Institute Genome Sequencing Center for Infectious Disease"/>
            <person name="Wu L."/>
            <person name="Ma J."/>
        </authorList>
    </citation>
    <scope>NUCLEOTIDE SEQUENCE [LARGE SCALE GENOMIC DNA]</scope>
    <source>
        <strain evidence="10">NBRC 108565</strain>
    </source>
</reference>
<comment type="subcellular location">
    <subcellularLocation>
        <location evidence="1">Cell membrane</location>
        <topology evidence="1">Multi-pass membrane protein</topology>
    </subcellularLocation>
</comment>
<dbReference type="Gene3D" id="1.20.1720.10">
    <property type="entry name" value="Multidrug resistance protein D"/>
    <property type="match status" value="1"/>
</dbReference>
<evidence type="ECO:0000256" key="7">
    <source>
        <dbReference type="SAM" id="Phobius"/>
    </source>
</evidence>
<dbReference type="EMBL" id="AP027729">
    <property type="protein sequence ID" value="BDZ42314.1"/>
    <property type="molecule type" value="Genomic_DNA"/>
</dbReference>
<feature type="transmembrane region" description="Helical" evidence="7">
    <location>
        <begin position="208"/>
        <end position="231"/>
    </location>
</feature>
<keyword evidence="10" id="KW-1185">Reference proteome</keyword>
<organism evidence="9 10">
    <name type="scientific">Paraoerskovia sediminicola</name>
    <dbReference type="NCBI Taxonomy" id="1138587"/>
    <lineage>
        <taxon>Bacteria</taxon>
        <taxon>Bacillati</taxon>
        <taxon>Actinomycetota</taxon>
        <taxon>Actinomycetes</taxon>
        <taxon>Micrococcales</taxon>
        <taxon>Cellulomonadaceae</taxon>
        <taxon>Paraoerskovia</taxon>
    </lineage>
</organism>
<dbReference type="InterPro" id="IPR036390">
    <property type="entry name" value="WH_DNA-bd_sf"/>
</dbReference>
<feature type="transmembrane region" description="Helical" evidence="7">
    <location>
        <begin position="370"/>
        <end position="394"/>
    </location>
</feature>
<evidence type="ECO:0000256" key="2">
    <source>
        <dbReference type="ARBA" id="ARBA00022448"/>
    </source>
</evidence>
<keyword evidence="4 7" id="KW-0812">Transmembrane</keyword>